<comment type="subcellular location">
    <subcellularLocation>
        <location evidence="1 7">Cell membrane</location>
        <topology evidence="1 7">Multi-pass membrane protein</topology>
    </subcellularLocation>
</comment>
<keyword evidence="3" id="KW-1003">Cell membrane</keyword>
<evidence type="ECO:0000256" key="3">
    <source>
        <dbReference type="ARBA" id="ARBA00022475"/>
    </source>
</evidence>
<evidence type="ECO:0000256" key="2">
    <source>
        <dbReference type="ARBA" id="ARBA00022448"/>
    </source>
</evidence>
<dbReference type="EMBL" id="CP034759">
    <property type="protein sequence ID" value="QBG37744.1"/>
    <property type="molecule type" value="Genomic_DNA"/>
</dbReference>
<dbReference type="InterPro" id="IPR000515">
    <property type="entry name" value="MetI-like"/>
</dbReference>
<keyword evidence="4 7" id="KW-0812">Transmembrane</keyword>
<dbReference type="Pfam" id="PF00528">
    <property type="entry name" value="BPD_transp_1"/>
    <property type="match status" value="1"/>
</dbReference>
<feature type="transmembrane region" description="Helical" evidence="7">
    <location>
        <begin position="154"/>
        <end position="171"/>
    </location>
</feature>
<evidence type="ECO:0000256" key="5">
    <source>
        <dbReference type="ARBA" id="ARBA00022989"/>
    </source>
</evidence>
<proteinExistence type="inferred from homology"/>
<reference evidence="9 10" key="1">
    <citation type="submission" date="2018-12" db="EMBL/GenBank/DDBJ databases">
        <title>Complete genome of Litorilituus sediminis.</title>
        <authorList>
            <person name="Liu A."/>
            <person name="Rong J."/>
        </authorList>
    </citation>
    <scope>NUCLEOTIDE SEQUENCE [LARGE SCALE GENOMIC DNA]</scope>
    <source>
        <strain evidence="9 10">JCM 17549</strain>
    </source>
</reference>
<keyword evidence="10" id="KW-1185">Reference proteome</keyword>
<dbReference type="PANTHER" id="PTHR30151:SF0">
    <property type="entry name" value="ABC TRANSPORTER PERMEASE PROTEIN MJ0413-RELATED"/>
    <property type="match status" value="1"/>
</dbReference>
<dbReference type="AlphaFoldDB" id="A0A4P6P865"/>
<protein>
    <submittedName>
        <fullName evidence="9">ABC transporter permease subunit</fullName>
    </submittedName>
</protein>
<dbReference type="GO" id="GO:0005886">
    <property type="term" value="C:plasma membrane"/>
    <property type="evidence" value="ECO:0007669"/>
    <property type="project" value="UniProtKB-SubCell"/>
</dbReference>
<sequence>MALLASKQSLAKRDQAASVKVKQEEFKQGKFSTVIDNKTTLLAKGLGITSVILLWQLLSMELSELILASPVQTLTRLIELCQQSDFWLVLLTSLKRLLLALSVASFIGFCLGIIAGRRAWLKAFLSPIRWLLMSVPPVIVVLLAMLWFGMGSSMVVFITVLLLSPTIYVNTQKNIEQIDNQYLELAHVYHFSLWQRFSQIYIPAIAAPLCATLVIVCCSGVRIVVLAEVLGAHQGIGYQLANASSNFDTSELYAWVLVSLLLVAILELVLLRPVQNYLLRWKRAS</sequence>
<feature type="transmembrane region" description="Helical" evidence="7">
    <location>
        <begin position="128"/>
        <end position="148"/>
    </location>
</feature>
<dbReference type="PANTHER" id="PTHR30151">
    <property type="entry name" value="ALKANE SULFONATE ABC TRANSPORTER-RELATED, MEMBRANE SUBUNIT"/>
    <property type="match status" value="1"/>
</dbReference>
<dbReference type="KEGG" id="lsd:EMK97_06850"/>
<dbReference type="InterPro" id="IPR035906">
    <property type="entry name" value="MetI-like_sf"/>
</dbReference>
<evidence type="ECO:0000256" key="4">
    <source>
        <dbReference type="ARBA" id="ARBA00022692"/>
    </source>
</evidence>
<feature type="transmembrane region" description="Helical" evidence="7">
    <location>
        <begin position="252"/>
        <end position="271"/>
    </location>
</feature>
<organism evidence="9 10">
    <name type="scientific">Litorilituus sediminis</name>
    <dbReference type="NCBI Taxonomy" id="718192"/>
    <lineage>
        <taxon>Bacteria</taxon>
        <taxon>Pseudomonadati</taxon>
        <taxon>Pseudomonadota</taxon>
        <taxon>Gammaproteobacteria</taxon>
        <taxon>Alteromonadales</taxon>
        <taxon>Colwelliaceae</taxon>
        <taxon>Litorilituus</taxon>
    </lineage>
</organism>
<keyword evidence="2 7" id="KW-0813">Transport</keyword>
<keyword evidence="6 7" id="KW-0472">Membrane</keyword>
<accession>A0A4P6P865</accession>
<gene>
    <name evidence="9" type="ORF">EMK97_06850</name>
</gene>
<name>A0A4P6P865_9GAMM</name>
<feature type="domain" description="ABC transmembrane type-1" evidence="8">
    <location>
        <begin position="90"/>
        <end position="270"/>
    </location>
</feature>
<evidence type="ECO:0000313" key="10">
    <source>
        <dbReference type="Proteomes" id="UP000290244"/>
    </source>
</evidence>
<comment type="similarity">
    <text evidence="7">Belongs to the binding-protein-dependent transport system permease family.</text>
</comment>
<dbReference type="PROSITE" id="PS50928">
    <property type="entry name" value="ABC_TM1"/>
    <property type="match status" value="1"/>
</dbReference>
<dbReference type="Proteomes" id="UP000290244">
    <property type="component" value="Chromosome"/>
</dbReference>
<keyword evidence="5 7" id="KW-1133">Transmembrane helix</keyword>
<evidence type="ECO:0000313" key="9">
    <source>
        <dbReference type="EMBL" id="QBG37744.1"/>
    </source>
</evidence>
<feature type="transmembrane region" description="Helical" evidence="7">
    <location>
        <begin position="200"/>
        <end position="225"/>
    </location>
</feature>
<dbReference type="CDD" id="cd06261">
    <property type="entry name" value="TM_PBP2"/>
    <property type="match status" value="1"/>
</dbReference>
<evidence type="ECO:0000256" key="7">
    <source>
        <dbReference type="RuleBase" id="RU363032"/>
    </source>
</evidence>
<evidence type="ECO:0000256" key="1">
    <source>
        <dbReference type="ARBA" id="ARBA00004651"/>
    </source>
</evidence>
<evidence type="ECO:0000256" key="6">
    <source>
        <dbReference type="ARBA" id="ARBA00023136"/>
    </source>
</evidence>
<dbReference type="Gene3D" id="1.10.3720.10">
    <property type="entry name" value="MetI-like"/>
    <property type="match status" value="1"/>
</dbReference>
<dbReference type="SUPFAM" id="SSF161098">
    <property type="entry name" value="MetI-like"/>
    <property type="match status" value="1"/>
</dbReference>
<evidence type="ECO:0000259" key="8">
    <source>
        <dbReference type="PROSITE" id="PS50928"/>
    </source>
</evidence>
<dbReference type="GO" id="GO:0055085">
    <property type="term" value="P:transmembrane transport"/>
    <property type="evidence" value="ECO:0007669"/>
    <property type="project" value="InterPro"/>
</dbReference>
<feature type="transmembrane region" description="Helical" evidence="7">
    <location>
        <begin position="97"/>
        <end position="116"/>
    </location>
</feature>
<dbReference type="OrthoDB" id="8138334at2"/>